<evidence type="ECO:0000256" key="3">
    <source>
        <dbReference type="ARBA" id="ARBA00062323"/>
    </source>
</evidence>
<evidence type="ECO:0000313" key="7">
    <source>
        <dbReference type="Proteomes" id="UP000243333"/>
    </source>
</evidence>
<organism evidence="6 7">
    <name type="scientific">Sporolituus thermophilus DSM 23256</name>
    <dbReference type="NCBI Taxonomy" id="1123285"/>
    <lineage>
        <taxon>Bacteria</taxon>
        <taxon>Bacillati</taxon>
        <taxon>Bacillota</taxon>
        <taxon>Negativicutes</taxon>
        <taxon>Selenomonadales</taxon>
        <taxon>Sporomusaceae</taxon>
        <taxon>Sporolituus</taxon>
    </lineage>
</organism>
<dbReference type="PIRSF" id="PIRSF009320">
    <property type="entry name" value="Nuc_binding_HP_1000"/>
    <property type="match status" value="1"/>
</dbReference>
<evidence type="ECO:0000259" key="5">
    <source>
        <dbReference type="Pfam" id="PF13614"/>
    </source>
</evidence>
<dbReference type="Gene3D" id="3.40.50.300">
    <property type="entry name" value="P-loop containing nucleotide triphosphate hydrolases"/>
    <property type="match status" value="1"/>
</dbReference>
<reference evidence="7" key="1">
    <citation type="submission" date="2016-10" db="EMBL/GenBank/DDBJ databases">
        <authorList>
            <person name="Varghese N."/>
            <person name="Submissions S."/>
        </authorList>
    </citation>
    <scope>NUCLEOTIDE SEQUENCE [LARGE SCALE GENOMIC DNA]</scope>
    <source>
        <strain evidence="7">DSM 23256</strain>
    </source>
</reference>
<keyword evidence="7" id="KW-1185">Reference proteome</keyword>
<dbReference type="SUPFAM" id="SSF52540">
    <property type="entry name" value="P-loop containing nucleoside triphosphate hydrolases"/>
    <property type="match status" value="1"/>
</dbReference>
<dbReference type="PANTHER" id="PTHR13696:SF99">
    <property type="entry name" value="COBYRINIC ACID AC-DIAMIDE SYNTHASE"/>
    <property type="match status" value="1"/>
</dbReference>
<dbReference type="OrthoDB" id="9815116at2"/>
<evidence type="ECO:0000313" key="6">
    <source>
        <dbReference type="EMBL" id="SDF28219.1"/>
    </source>
</evidence>
<dbReference type="Pfam" id="PF13614">
    <property type="entry name" value="AAA_31"/>
    <property type="match status" value="1"/>
</dbReference>
<dbReference type="RefSeq" id="WP_093688776.1">
    <property type="nucleotide sequence ID" value="NZ_FNBU01000006.1"/>
</dbReference>
<proteinExistence type="inferred from homology"/>
<protein>
    <recommendedName>
        <fullName evidence="4">Sporulation initiation inhibitor protein Soj</fullName>
    </recommendedName>
</protein>
<dbReference type="InterPro" id="IPR027417">
    <property type="entry name" value="P-loop_NTPase"/>
</dbReference>
<dbReference type="InterPro" id="IPR025669">
    <property type="entry name" value="AAA_dom"/>
</dbReference>
<comment type="subunit">
    <text evidence="3">Dimerizes in the presence of ATP but not ADP; ATP-binding is required for double-stranded (ds)DNA-binding. Interacts with DnaA.</text>
</comment>
<evidence type="ECO:0000256" key="2">
    <source>
        <dbReference type="ARBA" id="ARBA00049360"/>
    </source>
</evidence>
<accession>A0A1G7JUU6</accession>
<dbReference type="Proteomes" id="UP000243333">
    <property type="component" value="Unassembled WGS sequence"/>
</dbReference>
<dbReference type="STRING" id="1123285.SAMN05660235_01044"/>
<dbReference type="FunFam" id="3.40.50.300:FF:000285">
    <property type="entry name" value="Sporulation initiation inhibitor Soj"/>
    <property type="match status" value="1"/>
</dbReference>
<comment type="similarity">
    <text evidence="1">Belongs to the ParA family.</text>
</comment>
<dbReference type="EMBL" id="FNBU01000006">
    <property type="protein sequence ID" value="SDF28219.1"/>
    <property type="molecule type" value="Genomic_DNA"/>
</dbReference>
<dbReference type="PANTHER" id="PTHR13696">
    <property type="entry name" value="P-LOOP CONTAINING NUCLEOSIDE TRIPHOSPHATE HYDROLASE"/>
    <property type="match status" value="1"/>
</dbReference>
<dbReference type="AlphaFoldDB" id="A0A1G7JUU6"/>
<comment type="catalytic activity">
    <reaction evidence="2">
        <text>ATP + H2O = ADP + phosphate + H(+)</text>
        <dbReference type="Rhea" id="RHEA:13065"/>
        <dbReference type="ChEBI" id="CHEBI:15377"/>
        <dbReference type="ChEBI" id="CHEBI:15378"/>
        <dbReference type="ChEBI" id="CHEBI:30616"/>
        <dbReference type="ChEBI" id="CHEBI:43474"/>
        <dbReference type="ChEBI" id="CHEBI:456216"/>
    </reaction>
</comment>
<feature type="domain" description="AAA" evidence="5">
    <location>
        <begin position="10"/>
        <end position="183"/>
    </location>
</feature>
<gene>
    <name evidence="6" type="ORF">SAMN05660235_01044</name>
</gene>
<evidence type="ECO:0000256" key="1">
    <source>
        <dbReference type="ARBA" id="ARBA00006976"/>
    </source>
</evidence>
<dbReference type="InterPro" id="IPR050678">
    <property type="entry name" value="DNA_Partitioning_ATPase"/>
</dbReference>
<sequence length="261" mass="28184">MATEKALAAKTVAVINQKGGVGKTTSTVNIGAGLSRLGARVLLIDLDPQANLTAAVGQNAGGRCIADLFQGGLTWEELLARINDNSLAVVPSSVRLASAEVDFATVPSREGLLRKHLAAVSDRFDFILIDCPPALGFLTINALVAASGVLLPVLPEFLSLQGVSGIAEVIRVIGKRFNPGLDITGILINRFDRRKSLHREVQQRLKERFDSRVFEQTVRDNVAVAEAPGYGLDIFTYRPDSVGAKDYQAVCQEFIRRCSRQ</sequence>
<name>A0A1G7JUU6_9FIRM</name>
<dbReference type="CDD" id="cd02042">
    <property type="entry name" value="ParAB_family"/>
    <property type="match status" value="1"/>
</dbReference>
<evidence type="ECO:0000256" key="4">
    <source>
        <dbReference type="ARBA" id="ARBA00071824"/>
    </source>
</evidence>